<dbReference type="FunCoup" id="A0A1C7NQ59">
    <property type="interactions" value="571"/>
</dbReference>
<dbReference type="EC" id="2.5.1.75" evidence="5"/>
<reference evidence="7 8" key="1">
    <citation type="submission" date="2016-03" db="EMBL/GenBank/DDBJ databases">
        <title>Choanephora cucurbitarum.</title>
        <authorList>
            <person name="Min B."/>
            <person name="Park H."/>
            <person name="Park J.-H."/>
            <person name="Shin H.-D."/>
            <person name="Choi I.-G."/>
        </authorList>
    </citation>
    <scope>NUCLEOTIDE SEQUENCE [LARGE SCALE GENOMIC DNA]</scope>
    <source>
        <strain evidence="7 8">KUS-F28377</strain>
    </source>
</reference>
<name>A0A1C7NQ59_9FUNG</name>
<dbReference type="GO" id="GO:0005524">
    <property type="term" value="F:ATP binding"/>
    <property type="evidence" value="ECO:0007669"/>
    <property type="project" value="UniProtKB-KW"/>
</dbReference>
<dbReference type="PANTHER" id="PTHR11088:SF89">
    <property type="entry name" value="TRNA DIMETHYLALLYLTRANSFERASE"/>
    <property type="match status" value="1"/>
</dbReference>
<protein>
    <recommendedName>
        <fullName evidence="5">tRNA dimethylallyltransferase</fullName>
        <ecNumber evidence="5">2.5.1.75</ecNumber>
    </recommendedName>
</protein>
<dbReference type="NCBIfam" id="TIGR00174">
    <property type="entry name" value="miaA"/>
    <property type="match status" value="1"/>
</dbReference>
<dbReference type="InterPro" id="IPR018022">
    <property type="entry name" value="IPT"/>
</dbReference>
<dbReference type="PANTHER" id="PTHR11088">
    <property type="entry name" value="TRNA DIMETHYLALLYLTRANSFERASE"/>
    <property type="match status" value="1"/>
</dbReference>
<comment type="similarity">
    <text evidence="1 6">Belongs to the IPP transferase family.</text>
</comment>
<dbReference type="InterPro" id="IPR039657">
    <property type="entry name" value="Dimethylallyltransferase"/>
</dbReference>
<dbReference type="Gene3D" id="1.10.20.140">
    <property type="match status" value="1"/>
</dbReference>
<dbReference type="GO" id="GO:0052381">
    <property type="term" value="F:tRNA dimethylallyltransferase activity"/>
    <property type="evidence" value="ECO:0007669"/>
    <property type="project" value="UniProtKB-EC"/>
</dbReference>
<dbReference type="GO" id="GO:0005739">
    <property type="term" value="C:mitochondrion"/>
    <property type="evidence" value="ECO:0007669"/>
    <property type="project" value="EnsemblFungi"/>
</dbReference>
<evidence type="ECO:0000256" key="4">
    <source>
        <dbReference type="ARBA" id="ARBA00022840"/>
    </source>
</evidence>
<keyword evidence="4 6" id="KW-0067">ATP-binding</keyword>
<comment type="caution">
    <text evidence="7">The sequence shown here is derived from an EMBL/GenBank/DDBJ whole genome shotgun (WGS) entry which is preliminary data.</text>
</comment>
<comment type="catalytic activity">
    <reaction evidence="5">
        <text>adenosine(37) in tRNA + dimethylallyl diphosphate = N(6)-dimethylallyladenosine(37) in tRNA + diphosphate</text>
        <dbReference type="Rhea" id="RHEA:26482"/>
        <dbReference type="Rhea" id="RHEA-COMP:10162"/>
        <dbReference type="Rhea" id="RHEA-COMP:10375"/>
        <dbReference type="ChEBI" id="CHEBI:33019"/>
        <dbReference type="ChEBI" id="CHEBI:57623"/>
        <dbReference type="ChEBI" id="CHEBI:74411"/>
        <dbReference type="ChEBI" id="CHEBI:74415"/>
        <dbReference type="EC" id="2.5.1.75"/>
    </reaction>
</comment>
<evidence type="ECO:0000256" key="5">
    <source>
        <dbReference type="RuleBase" id="RU003783"/>
    </source>
</evidence>
<dbReference type="AlphaFoldDB" id="A0A1C7NQ59"/>
<dbReference type="OrthoDB" id="775260at2759"/>
<evidence type="ECO:0000313" key="7">
    <source>
        <dbReference type="EMBL" id="OBZ91168.1"/>
    </source>
</evidence>
<dbReference type="HAMAP" id="MF_00185">
    <property type="entry name" value="IPP_trans"/>
    <property type="match status" value="1"/>
</dbReference>
<evidence type="ECO:0000256" key="6">
    <source>
        <dbReference type="RuleBase" id="RU003785"/>
    </source>
</evidence>
<keyword evidence="2 6" id="KW-0808">Transferase</keyword>
<accession>A0A1C7NQ59</accession>
<dbReference type="GO" id="GO:0006400">
    <property type="term" value="P:tRNA modification"/>
    <property type="evidence" value="ECO:0007669"/>
    <property type="project" value="EnsemblFungi"/>
</dbReference>
<gene>
    <name evidence="7" type="primary">tit1</name>
    <name evidence="7" type="ORF">A0J61_00787</name>
</gene>
<dbReference type="GO" id="GO:0005829">
    <property type="term" value="C:cytosol"/>
    <property type="evidence" value="ECO:0007669"/>
    <property type="project" value="EnsemblFungi"/>
</dbReference>
<dbReference type="EMBL" id="LUGH01000020">
    <property type="protein sequence ID" value="OBZ91168.1"/>
    <property type="molecule type" value="Genomic_DNA"/>
</dbReference>
<dbReference type="SUPFAM" id="SSF52540">
    <property type="entry name" value="P-loop containing nucleoside triphosphate hydrolases"/>
    <property type="match status" value="2"/>
</dbReference>
<sequence>MSAIRKIAAVVGSSGIGKSKLAVELCKALKGQVINADALQVYKGLDIITNKMPLSEREGIKHHLMDFLEPEEEYRITSFLKDASQRIESISEEKQLPVVVGGTHYYVQSLLWNNTTIEEERASSEDEDTQFPEFDLLETEELYQQLKQVDPIMANKWHPSDRRKILRSLRVLLTDQIEKFWTKTDKSYWRVFHQTGKPQSEIIKSQKEHFELHGLVPRYKALVFWIYSDPDQLNPRLDARVDQMIDVGLFDEIKDLRNRVREGSVKMPGVELERYQRGLWQAIGYKEFDPYFVALEEGKEGKELDDIKHECTERVKSATRKYAKSQIKWIRNKLLPAALNAKNNDVMIYCLDATDLEHWDQNVKDKAVEVAKAFEQGQPLPDPKSLSNMAATMLTPTQAIKDVQTKILTWNKHVCDTCKDNKGEPLVLNGDKEWEQHKKSRFHRKYLKHLKMEALRKAHFEKRN</sequence>
<proteinExistence type="inferred from homology"/>
<dbReference type="GO" id="GO:0000049">
    <property type="term" value="F:tRNA binding"/>
    <property type="evidence" value="ECO:0007669"/>
    <property type="project" value="EnsemblFungi"/>
</dbReference>
<dbReference type="Gene3D" id="3.40.50.300">
    <property type="entry name" value="P-loop containing nucleotide triphosphate hydrolases"/>
    <property type="match status" value="1"/>
</dbReference>
<dbReference type="Gene3D" id="3.30.160.60">
    <property type="entry name" value="Classic Zinc Finger"/>
    <property type="match status" value="1"/>
</dbReference>
<dbReference type="GO" id="GO:0005730">
    <property type="term" value="C:nucleolus"/>
    <property type="evidence" value="ECO:0007669"/>
    <property type="project" value="EnsemblFungi"/>
</dbReference>
<keyword evidence="8" id="KW-1185">Reference proteome</keyword>
<evidence type="ECO:0000256" key="3">
    <source>
        <dbReference type="ARBA" id="ARBA00022741"/>
    </source>
</evidence>
<dbReference type="InterPro" id="IPR027417">
    <property type="entry name" value="P-loop_NTPase"/>
</dbReference>
<dbReference type="Proteomes" id="UP000093000">
    <property type="component" value="Unassembled WGS sequence"/>
</dbReference>
<evidence type="ECO:0000313" key="8">
    <source>
        <dbReference type="Proteomes" id="UP000093000"/>
    </source>
</evidence>
<organism evidence="7 8">
    <name type="scientific">Choanephora cucurbitarum</name>
    <dbReference type="NCBI Taxonomy" id="101091"/>
    <lineage>
        <taxon>Eukaryota</taxon>
        <taxon>Fungi</taxon>
        <taxon>Fungi incertae sedis</taxon>
        <taxon>Mucoromycota</taxon>
        <taxon>Mucoromycotina</taxon>
        <taxon>Mucoromycetes</taxon>
        <taxon>Mucorales</taxon>
        <taxon>Mucorineae</taxon>
        <taxon>Choanephoraceae</taxon>
        <taxon>Choanephoroideae</taxon>
        <taxon>Choanephora</taxon>
    </lineage>
</organism>
<evidence type="ECO:0000256" key="2">
    <source>
        <dbReference type="ARBA" id="ARBA00022679"/>
    </source>
</evidence>
<keyword evidence="5" id="KW-0819">tRNA processing</keyword>
<evidence type="ECO:0000256" key="1">
    <source>
        <dbReference type="ARBA" id="ARBA00005842"/>
    </source>
</evidence>
<dbReference type="InParanoid" id="A0A1C7NQ59"/>
<keyword evidence="3 6" id="KW-0547">Nucleotide-binding</keyword>
<dbReference type="STRING" id="101091.A0A1C7NQ59"/>
<dbReference type="Pfam" id="PF01715">
    <property type="entry name" value="IPPT"/>
    <property type="match status" value="1"/>
</dbReference>